<evidence type="ECO:0008006" key="4">
    <source>
        <dbReference type="Google" id="ProtNLM"/>
    </source>
</evidence>
<sequence>MKCFSIICALAAAMLLSGCVSDPWMKDVSVRLPATSFDNQDEQIRIGYLARYLADADARARLESRVLETEYVRQWDAVDHSTFTSMSADLAVGQFGSAAGDALGASVLVLGMLSGDGSLKYISQAFMPDEFDGKPLRTSEEVRGALMTMMDRRLQSVAGALSAKLACSYGCESSNRIYRMVLGGQVLASRYPYLPEQFLVAVNIGEVEAVTSTDPISALVGFPVKWKTQQGNSASVRMFDKPALLTRGALEIARDSNGFVSPVGWRSMDHTTIGTQIIATLYASPHLIWGAQRGLPNRIFYNGHAYGFISNGRPEFVNKRLSVPLLPVTGPALDTKR</sequence>
<accession>A0A0D7E0B9</accession>
<evidence type="ECO:0000313" key="2">
    <source>
        <dbReference type="EMBL" id="KIZ33956.1"/>
    </source>
</evidence>
<dbReference type="EMBL" id="JXXD01000204">
    <property type="protein sequence ID" value="KIZ33956.1"/>
    <property type="molecule type" value="Genomic_DNA"/>
</dbReference>
<dbReference type="PROSITE" id="PS51257">
    <property type="entry name" value="PROKAR_LIPOPROTEIN"/>
    <property type="match status" value="1"/>
</dbReference>
<feature type="chain" id="PRO_5002318765" description="Lipoprotein" evidence="1">
    <location>
        <begin position="23"/>
        <end position="337"/>
    </location>
</feature>
<evidence type="ECO:0000256" key="1">
    <source>
        <dbReference type="SAM" id="SignalP"/>
    </source>
</evidence>
<dbReference type="AlphaFoldDB" id="A0A0D7E0B9"/>
<dbReference type="PATRIC" id="fig|316.110.peg.1907"/>
<evidence type="ECO:0000313" key="3">
    <source>
        <dbReference type="Proteomes" id="UP000032439"/>
    </source>
</evidence>
<keyword evidence="1" id="KW-0732">Signal</keyword>
<comment type="caution">
    <text evidence="2">The sequence shown here is derived from an EMBL/GenBank/DDBJ whole genome shotgun (WGS) entry which is preliminary data.</text>
</comment>
<dbReference type="RefSeq" id="WP_044315967.1">
    <property type="nucleotide sequence ID" value="NZ_JBITTV010000012.1"/>
</dbReference>
<dbReference type="Proteomes" id="UP000032439">
    <property type="component" value="Unassembled WGS sequence"/>
</dbReference>
<reference evidence="2 3" key="1">
    <citation type="submission" date="2014-11" db="EMBL/GenBank/DDBJ databases">
        <title>Genomics and ecophysiology of heterotrophic nitrogen fixing bacteria isolated from estuarine surface water.</title>
        <authorList>
            <person name="Bentzon-Tilia M."/>
            <person name="Severin I."/>
            <person name="Hansen L.H."/>
            <person name="Riemann L."/>
        </authorList>
    </citation>
    <scope>NUCLEOTIDE SEQUENCE [LARGE SCALE GENOMIC DNA]</scope>
    <source>
        <strain evidence="2 3">BAL361</strain>
    </source>
</reference>
<protein>
    <recommendedName>
        <fullName evidence="4">Lipoprotein</fullName>
    </recommendedName>
</protein>
<organism evidence="2 3">
    <name type="scientific">Stutzerimonas stutzeri</name>
    <name type="common">Pseudomonas stutzeri</name>
    <dbReference type="NCBI Taxonomy" id="316"/>
    <lineage>
        <taxon>Bacteria</taxon>
        <taxon>Pseudomonadati</taxon>
        <taxon>Pseudomonadota</taxon>
        <taxon>Gammaproteobacteria</taxon>
        <taxon>Pseudomonadales</taxon>
        <taxon>Pseudomonadaceae</taxon>
        <taxon>Stutzerimonas</taxon>
    </lineage>
</organism>
<proteinExistence type="predicted"/>
<gene>
    <name evidence="2" type="ORF">LO50_18830</name>
</gene>
<feature type="signal peptide" evidence="1">
    <location>
        <begin position="1"/>
        <end position="22"/>
    </location>
</feature>
<name>A0A0D7E0B9_STUST</name>